<dbReference type="Gene3D" id="3.10.100.10">
    <property type="entry name" value="Mannose-Binding Protein A, subunit A"/>
    <property type="match status" value="3"/>
</dbReference>
<organism evidence="2 3">
    <name type="scientific">Chanos chanos</name>
    <name type="common">Milkfish</name>
    <name type="synonym">Mugil chanos</name>
    <dbReference type="NCBI Taxonomy" id="29144"/>
    <lineage>
        <taxon>Eukaryota</taxon>
        <taxon>Metazoa</taxon>
        <taxon>Chordata</taxon>
        <taxon>Craniata</taxon>
        <taxon>Vertebrata</taxon>
        <taxon>Euteleostomi</taxon>
        <taxon>Actinopterygii</taxon>
        <taxon>Neopterygii</taxon>
        <taxon>Teleostei</taxon>
        <taxon>Ostariophysi</taxon>
        <taxon>Gonorynchiformes</taxon>
        <taxon>Chanidae</taxon>
        <taxon>Chanos</taxon>
    </lineage>
</organism>
<dbReference type="InterPro" id="IPR001304">
    <property type="entry name" value="C-type_lectin-like"/>
</dbReference>
<dbReference type="InterPro" id="IPR016187">
    <property type="entry name" value="CTDL_fold"/>
</dbReference>
<sequence length="362" mass="41871">MTAGYEFSLALFKLTANNLSYSHFTGLFTLVSCQTQRFHFVGDRKNFTEAQSFCRDRYTDLATINSHTDMLRLLEITPAGGTRLVWIGLQRGAIWRWHWSLSLTGFYAAGQRDFRNWRGGHPLVDQNKDGCAVMEPDGRWFEDSCETARRFMCYNATGNDSYQLIEENRSWRAAQDYCRSLHTDLVSVRNQTENQEIREAAQSQQVWIGLFKDPWVWSDDSNSSYRFWHTDNLVLIRENLTWSEALSYCRDNHVDLVSVPSPELQDLVVRKAQNASTPHVWLGLRYTCRFSFWFWTAGEVPGCYQNWAAGHGPSAYAECGYSGALEAWEGNRWVGLPDTERMNFICFTCRGRDRSQAEGRLE</sequence>
<evidence type="ECO:0000259" key="1">
    <source>
        <dbReference type="PROSITE" id="PS50041"/>
    </source>
</evidence>
<feature type="domain" description="C-type lectin" evidence="1">
    <location>
        <begin position="228"/>
        <end position="347"/>
    </location>
</feature>
<dbReference type="GeneID" id="115819768"/>
<dbReference type="Pfam" id="PF00059">
    <property type="entry name" value="Lectin_C"/>
    <property type="match status" value="3"/>
</dbReference>
<dbReference type="PROSITE" id="PS50041">
    <property type="entry name" value="C_TYPE_LECTIN_2"/>
    <property type="match status" value="3"/>
</dbReference>
<feature type="domain" description="C-type lectin" evidence="1">
    <location>
        <begin position="38"/>
        <end position="154"/>
    </location>
</feature>
<reference evidence="3" key="1">
    <citation type="submission" date="2025-08" db="UniProtKB">
        <authorList>
            <consortium name="RefSeq"/>
        </authorList>
    </citation>
    <scope>IDENTIFICATION</scope>
</reference>
<dbReference type="InParanoid" id="A0A6J2W4U2"/>
<dbReference type="AlphaFoldDB" id="A0A6J2W4U2"/>
<dbReference type="PANTHER" id="PTHR45784:SF5">
    <property type="entry name" value="C-TYPE LECTIN DOMAIN FAMILY 20 MEMBER A-RELATED"/>
    <property type="match status" value="1"/>
</dbReference>
<dbReference type="RefSeq" id="XP_030639129.1">
    <property type="nucleotide sequence ID" value="XM_030783269.1"/>
</dbReference>
<dbReference type="CDD" id="cd00037">
    <property type="entry name" value="CLECT"/>
    <property type="match status" value="1"/>
</dbReference>
<feature type="domain" description="C-type lectin" evidence="1">
    <location>
        <begin position="157"/>
        <end position="228"/>
    </location>
</feature>
<dbReference type="SUPFAM" id="SSF56436">
    <property type="entry name" value="C-type lectin-like"/>
    <property type="match status" value="3"/>
</dbReference>
<dbReference type="Proteomes" id="UP000504632">
    <property type="component" value="Chromosome 8"/>
</dbReference>
<evidence type="ECO:0000313" key="3">
    <source>
        <dbReference type="RefSeq" id="XP_030639129.1"/>
    </source>
</evidence>
<evidence type="ECO:0000313" key="2">
    <source>
        <dbReference type="Proteomes" id="UP000504632"/>
    </source>
</evidence>
<name>A0A6J2W4U2_CHACN</name>
<keyword evidence="2" id="KW-1185">Reference proteome</keyword>
<dbReference type="OrthoDB" id="441660at2759"/>
<protein>
    <submittedName>
        <fullName evidence="3">Secretory phospholipase A2 receptor-like</fullName>
    </submittedName>
</protein>
<dbReference type="PANTHER" id="PTHR45784">
    <property type="entry name" value="C-TYPE LECTIN DOMAIN FAMILY 20 MEMBER A-RELATED"/>
    <property type="match status" value="1"/>
</dbReference>
<gene>
    <name evidence="3" type="primary">LOC115819768</name>
</gene>
<accession>A0A6J2W4U2</accession>
<proteinExistence type="predicted"/>
<dbReference type="SMART" id="SM00034">
    <property type="entry name" value="CLECT"/>
    <property type="match status" value="2"/>
</dbReference>
<dbReference type="InterPro" id="IPR016186">
    <property type="entry name" value="C-type_lectin-like/link_sf"/>
</dbReference>